<feature type="transmembrane region" description="Helical" evidence="6">
    <location>
        <begin position="141"/>
        <end position="167"/>
    </location>
</feature>
<feature type="transmembrane region" description="Helical" evidence="6">
    <location>
        <begin position="12"/>
        <end position="31"/>
    </location>
</feature>
<accession>A0A3R9ZJZ3</accession>
<feature type="transmembrane region" description="Helical" evidence="6">
    <location>
        <begin position="314"/>
        <end position="331"/>
    </location>
</feature>
<dbReference type="EMBL" id="RXHJ01000004">
    <property type="protein sequence ID" value="RSZ64644.1"/>
    <property type="molecule type" value="Genomic_DNA"/>
</dbReference>
<feature type="transmembrane region" description="Helical" evidence="6">
    <location>
        <begin position="173"/>
        <end position="190"/>
    </location>
</feature>
<keyword evidence="4 6" id="KW-1133">Transmembrane helix</keyword>
<evidence type="ECO:0000256" key="2">
    <source>
        <dbReference type="ARBA" id="ARBA00022475"/>
    </source>
</evidence>
<evidence type="ECO:0000256" key="3">
    <source>
        <dbReference type="ARBA" id="ARBA00022692"/>
    </source>
</evidence>
<feature type="transmembrane region" description="Helical" evidence="6">
    <location>
        <begin position="293"/>
        <end position="308"/>
    </location>
</feature>
<dbReference type="PANTHER" id="PTHR23513">
    <property type="entry name" value="INTEGRAL MEMBRANE EFFLUX PROTEIN-RELATED"/>
    <property type="match status" value="1"/>
</dbReference>
<comment type="subcellular location">
    <subcellularLocation>
        <location evidence="1">Cell membrane</location>
        <topology evidence="1">Multi-pass membrane protein</topology>
    </subcellularLocation>
</comment>
<dbReference type="InterPro" id="IPR011701">
    <property type="entry name" value="MFS"/>
</dbReference>
<dbReference type="AlphaFoldDB" id="A0A3R9ZJZ3"/>
<dbReference type="OrthoDB" id="7441468at2"/>
<feature type="transmembrane region" description="Helical" evidence="6">
    <location>
        <begin position="262"/>
        <end position="281"/>
    </location>
</feature>
<feature type="transmembrane region" description="Helical" evidence="6">
    <location>
        <begin position="103"/>
        <end position="120"/>
    </location>
</feature>
<keyword evidence="2" id="KW-1003">Cell membrane</keyword>
<dbReference type="Proteomes" id="UP000274907">
    <property type="component" value="Unassembled WGS sequence"/>
</dbReference>
<protein>
    <submittedName>
        <fullName evidence="8">MFS transporter</fullName>
    </submittedName>
</protein>
<dbReference type="PANTHER" id="PTHR23513:SF6">
    <property type="entry name" value="MAJOR FACILITATOR SUPERFAMILY ASSOCIATED DOMAIN-CONTAINING PROTEIN"/>
    <property type="match status" value="1"/>
</dbReference>
<dbReference type="InterPro" id="IPR036259">
    <property type="entry name" value="MFS_trans_sf"/>
</dbReference>
<feature type="domain" description="Major facilitator superfamily (MFS) profile" evidence="7">
    <location>
        <begin position="1"/>
        <end position="428"/>
    </location>
</feature>
<dbReference type="PROSITE" id="PS50850">
    <property type="entry name" value="MFS"/>
    <property type="match status" value="1"/>
</dbReference>
<dbReference type="Gene3D" id="1.20.1250.20">
    <property type="entry name" value="MFS general substrate transporter like domains"/>
    <property type="match status" value="1"/>
</dbReference>
<dbReference type="SUPFAM" id="SSF103473">
    <property type="entry name" value="MFS general substrate transporter"/>
    <property type="match status" value="1"/>
</dbReference>
<dbReference type="GO" id="GO:0005886">
    <property type="term" value="C:plasma membrane"/>
    <property type="evidence" value="ECO:0007669"/>
    <property type="project" value="UniProtKB-SubCell"/>
</dbReference>
<name>A0A3R9ZJZ3_9CORY</name>
<feature type="transmembrane region" description="Helical" evidence="6">
    <location>
        <begin position="402"/>
        <end position="423"/>
    </location>
</feature>
<evidence type="ECO:0000256" key="1">
    <source>
        <dbReference type="ARBA" id="ARBA00004651"/>
    </source>
</evidence>
<evidence type="ECO:0000256" key="5">
    <source>
        <dbReference type="ARBA" id="ARBA00023136"/>
    </source>
</evidence>
<feature type="transmembrane region" description="Helical" evidence="6">
    <location>
        <begin position="351"/>
        <end position="382"/>
    </location>
</feature>
<organism evidence="8 9">
    <name type="scientific">Corynebacterium hylobatis</name>
    <dbReference type="NCBI Taxonomy" id="1859290"/>
    <lineage>
        <taxon>Bacteria</taxon>
        <taxon>Bacillati</taxon>
        <taxon>Actinomycetota</taxon>
        <taxon>Actinomycetes</taxon>
        <taxon>Mycobacteriales</taxon>
        <taxon>Corynebacteriaceae</taxon>
        <taxon>Corynebacterium</taxon>
    </lineage>
</organism>
<evidence type="ECO:0000313" key="9">
    <source>
        <dbReference type="Proteomes" id="UP000274907"/>
    </source>
</evidence>
<dbReference type="Pfam" id="PF07690">
    <property type="entry name" value="MFS_1"/>
    <property type="match status" value="1"/>
</dbReference>
<evidence type="ECO:0000313" key="8">
    <source>
        <dbReference type="EMBL" id="RSZ64644.1"/>
    </source>
</evidence>
<gene>
    <name evidence="8" type="ORF">EAH68_03310</name>
</gene>
<feature type="transmembrane region" description="Helical" evidence="6">
    <location>
        <begin position="37"/>
        <end position="57"/>
    </location>
</feature>
<dbReference type="CDD" id="cd06173">
    <property type="entry name" value="MFS_MefA_like"/>
    <property type="match status" value="1"/>
</dbReference>
<evidence type="ECO:0000256" key="4">
    <source>
        <dbReference type="ARBA" id="ARBA00022989"/>
    </source>
</evidence>
<dbReference type="GO" id="GO:0022857">
    <property type="term" value="F:transmembrane transporter activity"/>
    <property type="evidence" value="ECO:0007669"/>
    <property type="project" value="InterPro"/>
</dbReference>
<comment type="caution">
    <text evidence="8">The sequence shown here is derived from an EMBL/GenBank/DDBJ whole genome shotgun (WGS) entry which is preliminary data.</text>
</comment>
<reference evidence="8 9" key="1">
    <citation type="submission" date="2018-12" db="EMBL/GenBank/DDBJ databases">
        <title>YIM 101343 draft genome.</title>
        <authorList>
            <person name="Chen X."/>
        </authorList>
    </citation>
    <scope>NUCLEOTIDE SEQUENCE [LARGE SCALE GENOMIC DNA]</scope>
    <source>
        <strain evidence="8 9">YIM 101343</strain>
    </source>
</reference>
<feature type="transmembrane region" description="Helical" evidence="6">
    <location>
        <begin position="221"/>
        <end position="242"/>
    </location>
</feature>
<evidence type="ECO:0000259" key="7">
    <source>
        <dbReference type="PROSITE" id="PS50850"/>
    </source>
</evidence>
<sequence>MRPFHHVLVNTLLANVTTSFLWFCLAFWIYLETRNVGLTGVINGLYMALLAVGSVFFGSVVDHHRKKTVMVFAATTTLVFFTLAALVWILWVDPGQVRADDPAIIAFATLVLVGAVVEQMRNIALSTTVTLLVPEAGRDRANGLVGMVQGIAFFITSVFSGLSIGYLGMETSLWIALGLTVLALVHLLPIRIREMNIVTAADPDGVGDVTTAGLDLRGSWVAIRIVPGLLALILFSSFNNLMGGVYTALMDPYGLEMYGPQLWGVVLAVTSAGFILGGLAVSKVGLGKNPVRTLLLVNLVAALVGGIFTLREWWWIFALGMLVFMSITPAAEAAEQTILQRVVPFLQQGRVFGLAIAVEMAANPVSGIIVAVVAQSYVIPWMTTPSGRGTFGWLLGEGSTRGMALMVVAASLVMLVVVILAFFSRPYRRLSEYYANTSQDVAGQAAQS</sequence>
<keyword evidence="3 6" id="KW-0812">Transmembrane</keyword>
<keyword evidence="5 6" id="KW-0472">Membrane</keyword>
<feature type="transmembrane region" description="Helical" evidence="6">
    <location>
        <begin position="69"/>
        <end position="91"/>
    </location>
</feature>
<dbReference type="InterPro" id="IPR020846">
    <property type="entry name" value="MFS_dom"/>
</dbReference>
<keyword evidence="9" id="KW-1185">Reference proteome</keyword>
<evidence type="ECO:0000256" key="6">
    <source>
        <dbReference type="SAM" id="Phobius"/>
    </source>
</evidence>
<proteinExistence type="predicted"/>